<organism evidence="1 2">
    <name type="scientific">Hibiscus sabdariffa</name>
    <name type="common">roselle</name>
    <dbReference type="NCBI Taxonomy" id="183260"/>
    <lineage>
        <taxon>Eukaryota</taxon>
        <taxon>Viridiplantae</taxon>
        <taxon>Streptophyta</taxon>
        <taxon>Embryophyta</taxon>
        <taxon>Tracheophyta</taxon>
        <taxon>Spermatophyta</taxon>
        <taxon>Magnoliopsida</taxon>
        <taxon>eudicotyledons</taxon>
        <taxon>Gunneridae</taxon>
        <taxon>Pentapetalae</taxon>
        <taxon>rosids</taxon>
        <taxon>malvids</taxon>
        <taxon>Malvales</taxon>
        <taxon>Malvaceae</taxon>
        <taxon>Malvoideae</taxon>
        <taxon>Hibiscus</taxon>
    </lineage>
</organism>
<dbReference type="Proteomes" id="UP001472677">
    <property type="component" value="Unassembled WGS sequence"/>
</dbReference>
<keyword evidence="2" id="KW-1185">Reference proteome</keyword>
<comment type="caution">
    <text evidence="1">The sequence shown here is derived from an EMBL/GenBank/DDBJ whole genome shotgun (WGS) entry which is preliminary data.</text>
</comment>
<sequence length="123" mass="14384">MQSVCICDMWPDRSAVRGYQFTLSRGRNRCMHLFNTRESCNVEEEDWPFKDSVPTFGGLDMFVFGSISLAHRFRRNNLNVDCGDAGHRSPYLSHAKRALYHLSYIPVVFDGYERCWRLIGHFN</sequence>
<name>A0ABR2BML1_9ROSI</name>
<protein>
    <submittedName>
        <fullName evidence="1">Uncharacterized protein</fullName>
    </submittedName>
</protein>
<evidence type="ECO:0000313" key="2">
    <source>
        <dbReference type="Proteomes" id="UP001472677"/>
    </source>
</evidence>
<evidence type="ECO:0000313" key="1">
    <source>
        <dbReference type="EMBL" id="KAK8508271.1"/>
    </source>
</evidence>
<reference evidence="1 2" key="1">
    <citation type="journal article" date="2024" name="G3 (Bethesda)">
        <title>Genome assembly of Hibiscus sabdariffa L. provides insights into metabolisms of medicinal natural products.</title>
        <authorList>
            <person name="Kim T."/>
        </authorList>
    </citation>
    <scope>NUCLEOTIDE SEQUENCE [LARGE SCALE GENOMIC DNA]</scope>
    <source>
        <strain evidence="1">TK-2024</strain>
        <tissue evidence="1">Old leaves</tissue>
    </source>
</reference>
<proteinExistence type="predicted"/>
<gene>
    <name evidence="1" type="ORF">V6N12_019450</name>
</gene>
<dbReference type="EMBL" id="JBBPBM010000103">
    <property type="protein sequence ID" value="KAK8508271.1"/>
    <property type="molecule type" value="Genomic_DNA"/>
</dbReference>
<accession>A0ABR2BML1</accession>